<keyword evidence="1 8" id="KW-0808">Transferase</keyword>
<dbReference type="Pfam" id="PF08544">
    <property type="entry name" value="GHMP_kinases_C"/>
    <property type="match status" value="1"/>
</dbReference>
<evidence type="ECO:0000256" key="1">
    <source>
        <dbReference type="ARBA" id="ARBA00022679"/>
    </source>
</evidence>
<dbReference type="GO" id="GO:0050201">
    <property type="term" value="F:fucokinase activity"/>
    <property type="evidence" value="ECO:0007669"/>
    <property type="project" value="TreeGrafter"/>
</dbReference>
<dbReference type="SUPFAM" id="SSF55060">
    <property type="entry name" value="GHMP Kinase, C-terminal domain"/>
    <property type="match status" value="1"/>
</dbReference>
<dbReference type="Gene3D" id="3.30.230.120">
    <property type="match status" value="1"/>
</dbReference>
<dbReference type="InterPro" id="IPR014606">
    <property type="entry name" value="Heptose_7-P_kinase"/>
</dbReference>
<comment type="similarity">
    <text evidence="5">Belongs to the GHMP kinase family.</text>
</comment>
<dbReference type="InterPro" id="IPR020568">
    <property type="entry name" value="Ribosomal_Su5_D2-typ_SF"/>
</dbReference>
<dbReference type="GO" id="GO:0004335">
    <property type="term" value="F:galactokinase activity"/>
    <property type="evidence" value="ECO:0007669"/>
    <property type="project" value="UniProtKB-EC"/>
</dbReference>
<evidence type="ECO:0000256" key="2">
    <source>
        <dbReference type="ARBA" id="ARBA00022741"/>
    </source>
</evidence>
<dbReference type="InterPro" id="IPR006204">
    <property type="entry name" value="GHMP_kinase_N_dom"/>
</dbReference>
<dbReference type="PANTHER" id="PTHR32463:SF0">
    <property type="entry name" value="L-FUCOSE KINASE"/>
    <property type="match status" value="1"/>
</dbReference>
<keyword evidence="3" id="KW-0418">Kinase</keyword>
<evidence type="ECO:0000256" key="4">
    <source>
        <dbReference type="ARBA" id="ARBA00022840"/>
    </source>
</evidence>
<dbReference type="KEGG" id="mear:Mpt1_c11600"/>
<dbReference type="InterPro" id="IPR013750">
    <property type="entry name" value="GHMP_kinase_C_dom"/>
</dbReference>
<dbReference type="InterPro" id="IPR036554">
    <property type="entry name" value="GHMP_kinase_C_sf"/>
</dbReference>
<organism evidence="8 9">
    <name type="scientific">Candidatus Methanoplasma termitum</name>
    <dbReference type="NCBI Taxonomy" id="1577791"/>
    <lineage>
        <taxon>Archaea</taxon>
        <taxon>Methanobacteriati</taxon>
        <taxon>Thermoplasmatota</taxon>
        <taxon>Thermoplasmata</taxon>
        <taxon>Methanomassiliicoccales</taxon>
        <taxon>Methanomassiliicoccaceae</taxon>
        <taxon>Candidatus Methanoplasma</taxon>
    </lineage>
</organism>
<dbReference type="InterPro" id="IPR001174">
    <property type="entry name" value="HddA/FKP"/>
</dbReference>
<evidence type="ECO:0000256" key="3">
    <source>
        <dbReference type="ARBA" id="ARBA00022777"/>
    </source>
</evidence>
<evidence type="ECO:0000256" key="5">
    <source>
        <dbReference type="ARBA" id="ARBA00038121"/>
    </source>
</evidence>
<dbReference type="EC" id="2.7.1.6" evidence="8"/>
<sequence length="324" mass="35994">MIVTRTPLRISFCGGGSDLPSFYKRHGGHVVSTTVDKYVYLSLERSFNPIATSLKYSTVEKVDSVDEIKHPIFRECLKMHNVQGVEINSTADIPSGTGMGSSSSFTVGLINLLRAYNGNFSDRRFLAESACEMEIDILHEPIGKQDQYAAAYGGLNYYHFKKDHSVEVEHLALSKELKDTLNKRLVLFYIGGDRSASTILKEQSESDERKDEATKKLCSLAIKLKDDLKSGDIDSLGKLLDESWKLKREITSRISNNKIDEIYDLGLSNGAVGGKLLGAGGAGFMLFYAHEEDQTGLKAALSRCRDIPFRMECEGSKVVFNDQH</sequence>
<dbReference type="GO" id="GO:0042352">
    <property type="term" value="P:GDP-L-fucose salvage"/>
    <property type="evidence" value="ECO:0007669"/>
    <property type="project" value="TreeGrafter"/>
</dbReference>
<accession>A0A0A7LFG4</accession>
<evidence type="ECO:0000313" key="9">
    <source>
        <dbReference type="Proteomes" id="UP000030787"/>
    </source>
</evidence>
<keyword evidence="9" id="KW-1185">Reference proteome</keyword>
<evidence type="ECO:0000259" key="7">
    <source>
        <dbReference type="Pfam" id="PF08544"/>
    </source>
</evidence>
<dbReference type="PANTHER" id="PTHR32463">
    <property type="entry name" value="L-FUCOSE KINASE"/>
    <property type="match status" value="1"/>
</dbReference>
<proteinExistence type="inferred from homology"/>
<dbReference type="InterPro" id="IPR052203">
    <property type="entry name" value="GHMP_Kinase-Related"/>
</dbReference>
<dbReference type="PROSITE" id="PS00627">
    <property type="entry name" value="GHMP_KINASES_ATP"/>
    <property type="match status" value="1"/>
</dbReference>
<dbReference type="STRING" id="1577791.Mpt1_c11600"/>
<dbReference type="Proteomes" id="UP000030787">
    <property type="component" value="Chromosome"/>
</dbReference>
<dbReference type="Pfam" id="PF00288">
    <property type="entry name" value="GHMP_kinases_N"/>
    <property type="match status" value="1"/>
</dbReference>
<dbReference type="AlphaFoldDB" id="A0A0A7LFG4"/>
<dbReference type="HOGENOM" id="CLU_048558_1_0_2"/>
<evidence type="ECO:0000313" key="8">
    <source>
        <dbReference type="EMBL" id="AIZ57022.1"/>
    </source>
</evidence>
<dbReference type="SUPFAM" id="SSF54211">
    <property type="entry name" value="Ribosomal protein S5 domain 2-like"/>
    <property type="match status" value="1"/>
</dbReference>
<keyword evidence="2" id="KW-0547">Nucleotide-binding</keyword>
<feature type="domain" description="GHMP kinase C-terminal" evidence="7">
    <location>
        <begin position="225"/>
        <end position="300"/>
    </location>
</feature>
<dbReference type="GO" id="GO:0005524">
    <property type="term" value="F:ATP binding"/>
    <property type="evidence" value="ECO:0007669"/>
    <property type="project" value="UniProtKB-KW"/>
</dbReference>
<feature type="domain" description="GHMP kinase N-terminal" evidence="6">
    <location>
        <begin position="77"/>
        <end position="154"/>
    </location>
</feature>
<evidence type="ECO:0000259" key="6">
    <source>
        <dbReference type="Pfam" id="PF00288"/>
    </source>
</evidence>
<dbReference type="InterPro" id="IPR006203">
    <property type="entry name" value="GHMP_knse_ATP-bd_CS"/>
</dbReference>
<protein>
    <submittedName>
        <fullName evidence="8">GalK protein</fullName>
        <ecNumber evidence="8">2.7.1.6</ecNumber>
    </submittedName>
</protein>
<name>A0A0A7LFG4_9ARCH</name>
<dbReference type="PRINTS" id="PR00960">
    <property type="entry name" value="LMBPPROTEIN"/>
</dbReference>
<reference evidence="8 9" key="1">
    <citation type="journal article" date="2014" name="Appl. Environ. Microbiol.">
        <title>Comparative Genome Analysis of 'Candidatus Methanoplasma termitum' Indicates a New Mode of Energy Metabolism in the Seventh Order of Methanogens.</title>
        <authorList>
            <person name="Lang K."/>
            <person name="Schuldes J."/>
            <person name="Klingl A."/>
            <person name="Poehlein A."/>
            <person name="Daniel R."/>
            <person name="Brune A."/>
        </authorList>
    </citation>
    <scope>NUCLEOTIDE SEQUENCE [LARGE SCALE GENOMIC DNA]</scope>
    <source>
        <strain evidence="9">Mpt1</strain>
    </source>
</reference>
<dbReference type="PIRSF" id="PIRSF036406">
    <property type="entry name" value="Hept_kin"/>
    <property type="match status" value="1"/>
</dbReference>
<keyword evidence="4" id="KW-0067">ATP-binding</keyword>
<dbReference type="EMBL" id="CP010070">
    <property type="protein sequence ID" value="AIZ57022.1"/>
    <property type="molecule type" value="Genomic_DNA"/>
</dbReference>
<gene>
    <name evidence="8" type="primary">galK</name>
    <name evidence="8" type="ORF">Mpt1_c11600</name>
</gene>